<dbReference type="Pfam" id="PF00440">
    <property type="entry name" value="TetR_N"/>
    <property type="match status" value="1"/>
</dbReference>
<dbReference type="PANTHER" id="PTHR30055:SF151">
    <property type="entry name" value="TRANSCRIPTIONAL REGULATORY PROTEIN"/>
    <property type="match status" value="1"/>
</dbReference>
<feature type="domain" description="HTH tetR-type" evidence="6">
    <location>
        <begin position="21"/>
        <end position="81"/>
    </location>
</feature>
<dbReference type="Proteomes" id="UP000575083">
    <property type="component" value="Unassembled WGS sequence"/>
</dbReference>
<feature type="region of interest" description="Disordered" evidence="5">
    <location>
        <begin position="1"/>
        <end position="21"/>
    </location>
</feature>
<evidence type="ECO:0000259" key="6">
    <source>
        <dbReference type="PROSITE" id="PS50977"/>
    </source>
</evidence>
<reference evidence="7 8" key="1">
    <citation type="submission" date="2020-08" db="EMBL/GenBank/DDBJ databases">
        <title>Functional genomics of gut bacteria from endangered species of beetles.</title>
        <authorList>
            <person name="Carlos-Shanley C."/>
        </authorList>
    </citation>
    <scope>NUCLEOTIDE SEQUENCE [LARGE SCALE GENOMIC DNA]</scope>
    <source>
        <strain evidence="7 8">S00198</strain>
    </source>
</reference>
<comment type="caution">
    <text evidence="7">The sequence shown here is derived from an EMBL/GenBank/DDBJ whole genome shotgun (WGS) entry which is preliminary data.</text>
</comment>
<keyword evidence="3" id="KW-0804">Transcription</keyword>
<evidence type="ECO:0000256" key="1">
    <source>
        <dbReference type="ARBA" id="ARBA00023015"/>
    </source>
</evidence>
<organism evidence="7 8">
    <name type="scientific">Acidovorax soli</name>
    <dbReference type="NCBI Taxonomy" id="592050"/>
    <lineage>
        <taxon>Bacteria</taxon>
        <taxon>Pseudomonadati</taxon>
        <taxon>Pseudomonadota</taxon>
        <taxon>Betaproteobacteria</taxon>
        <taxon>Burkholderiales</taxon>
        <taxon>Comamonadaceae</taxon>
        <taxon>Acidovorax</taxon>
    </lineage>
</organism>
<evidence type="ECO:0000256" key="4">
    <source>
        <dbReference type="PROSITE-ProRule" id="PRU00335"/>
    </source>
</evidence>
<dbReference type="AlphaFoldDB" id="A0A7X0PD49"/>
<dbReference type="PANTHER" id="PTHR30055">
    <property type="entry name" value="HTH-TYPE TRANSCRIPTIONAL REGULATOR RUTR"/>
    <property type="match status" value="1"/>
</dbReference>
<dbReference type="GO" id="GO:0045892">
    <property type="term" value="P:negative regulation of DNA-templated transcription"/>
    <property type="evidence" value="ECO:0007669"/>
    <property type="project" value="InterPro"/>
</dbReference>
<dbReference type="InterPro" id="IPR036271">
    <property type="entry name" value="Tet_transcr_reg_TetR-rel_C_sf"/>
</dbReference>
<evidence type="ECO:0000256" key="3">
    <source>
        <dbReference type="ARBA" id="ARBA00023163"/>
    </source>
</evidence>
<feature type="DNA-binding region" description="H-T-H motif" evidence="4">
    <location>
        <begin position="44"/>
        <end position="63"/>
    </location>
</feature>
<evidence type="ECO:0000313" key="8">
    <source>
        <dbReference type="Proteomes" id="UP000575083"/>
    </source>
</evidence>
<dbReference type="InterPro" id="IPR004111">
    <property type="entry name" value="Repressor_TetR_C"/>
</dbReference>
<dbReference type="Pfam" id="PF02909">
    <property type="entry name" value="TetR_C_1"/>
    <property type="match status" value="1"/>
</dbReference>
<dbReference type="GO" id="GO:0003700">
    <property type="term" value="F:DNA-binding transcription factor activity"/>
    <property type="evidence" value="ECO:0007669"/>
    <property type="project" value="TreeGrafter"/>
</dbReference>
<evidence type="ECO:0000256" key="2">
    <source>
        <dbReference type="ARBA" id="ARBA00023125"/>
    </source>
</evidence>
<accession>A0A7X0PD49</accession>
<dbReference type="InterPro" id="IPR050109">
    <property type="entry name" value="HTH-type_TetR-like_transc_reg"/>
</dbReference>
<keyword evidence="8" id="KW-1185">Reference proteome</keyword>
<dbReference type="RefSeq" id="WP_184856785.1">
    <property type="nucleotide sequence ID" value="NZ_JACHLK010000003.1"/>
</dbReference>
<keyword evidence="2 4" id="KW-0238">DNA-binding</keyword>
<dbReference type="Gene3D" id="1.10.10.60">
    <property type="entry name" value="Homeodomain-like"/>
    <property type="match status" value="1"/>
</dbReference>
<name>A0A7X0PD49_9BURK</name>
<dbReference type="InterPro" id="IPR009057">
    <property type="entry name" value="Homeodomain-like_sf"/>
</dbReference>
<keyword evidence="1" id="KW-0805">Transcription regulation</keyword>
<evidence type="ECO:0000256" key="5">
    <source>
        <dbReference type="SAM" id="MobiDB-lite"/>
    </source>
</evidence>
<dbReference type="InterPro" id="IPR001647">
    <property type="entry name" value="HTH_TetR"/>
</dbReference>
<protein>
    <submittedName>
        <fullName evidence="7">AcrR family transcriptional regulator</fullName>
    </submittedName>
</protein>
<dbReference type="SUPFAM" id="SSF48498">
    <property type="entry name" value="Tetracyclin repressor-like, C-terminal domain"/>
    <property type="match status" value="1"/>
</dbReference>
<sequence length="244" mass="25814">MPRAAKPSPVPATSQDTPAPPLSRERVLAAALALIDQRGVEAFSVRDLARTLGVYPTALYWHVPGGRNALIAGAVTAAVGELAPPDPAGNWQAELCALFARYRQAVQLHPRIAPVLGAQLVSNTSLNPLLLDRILALLESAGFTGQGLFDAYNVVIAAMVSFVTMELAPQPEDDPAGWATGHQERLAQIDGAACPTLARHLPQMANRAFVVRWSSGSTHPLDAGFQAWSEVVVQGLAARLPPKG</sequence>
<proteinExistence type="predicted"/>
<dbReference type="SUPFAM" id="SSF46689">
    <property type="entry name" value="Homeodomain-like"/>
    <property type="match status" value="1"/>
</dbReference>
<gene>
    <name evidence="7" type="ORF">HNP48_002039</name>
</gene>
<dbReference type="GO" id="GO:0000976">
    <property type="term" value="F:transcription cis-regulatory region binding"/>
    <property type="evidence" value="ECO:0007669"/>
    <property type="project" value="TreeGrafter"/>
</dbReference>
<dbReference type="Gene3D" id="1.10.357.10">
    <property type="entry name" value="Tetracycline Repressor, domain 2"/>
    <property type="match status" value="1"/>
</dbReference>
<evidence type="ECO:0000313" key="7">
    <source>
        <dbReference type="EMBL" id="MBB6559372.1"/>
    </source>
</evidence>
<dbReference type="EMBL" id="JACHLK010000003">
    <property type="protein sequence ID" value="MBB6559372.1"/>
    <property type="molecule type" value="Genomic_DNA"/>
</dbReference>
<dbReference type="PROSITE" id="PS50977">
    <property type="entry name" value="HTH_TETR_2"/>
    <property type="match status" value="1"/>
</dbReference>